<evidence type="ECO:0000313" key="3">
    <source>
        <dbReference type="Proteomes" id="UP000196074"/>
    </source>
</evidence>
<dbReference type="Gene3D" id="2.60.40.740">
    <property type="match status" value="2"/>
</dbReference>
<feature type="signal peptide" evidence="1">
    <location>
        <begin position="1"/>
        <end position="29"/>
    </location>
</feature>
<comment type="caution">
    <text evidence="2">The sequence shown here is derived from an EMBL/GenBank/DDBJ whole genome shotgun (WGS) entry which is preliminary data.</text>
</comment>
<evidence type="ECO:0008006" key="4">
    <source>
        <dbReference type="Google" id="ProtNLM"/>
    </source>
</evidence>
<dbReference type="EMBL" id="NFLC01000055">
    <property type="protein sequence ID" value="OUQ07391.1"/>
    <property type="molecule type" value="Genomic_DNA"/>
</dbReference>
<accession>A0A1Y4QR45</accession>
<evidence type="ECO:0000313" key="2">
    <source>
        <dbReference type="EMBL" id="OUQ07391.1"/>
    </source>
</evidence>
<sequence length="270" mass="30021">MNKKKIVAGLISLAFIGSLAGSQMMTAQAATQEAKKMSTDVQLVKSDTTKEGKTITYRLQFDTGTVPMNKLVLRDQLESVLQAKSATVYDKDGKDVTGKGTLSLNEKTGLITWSPGTANDFYNRRLYLEITALVRENVDFSKYEDKEGIPRIPNVGQMIQDDKTTNTPPVIEELPKTVTPNINKTVEGKKTLNIDYEKQFTYEIDVTIPTNRKVDKLEIVDDMPDVLEPVKAVVKEGKTDVTNKGTLTLDKATSTMKWVPKSPTEFKGHK</sequence>
<keyword evidence="1" id="KW-0732">Signal</keyword>
<dbReference type="Proteomes" id="UP000196074">
    <property type="component" value="Unassembled WGS sequence"/>
</dbReference>
<gene>
    <name evidence="2" type="ORF">B5E88_12160</name>
</gene>
<evidence type="ECO:0000256" key="1">
    <source>
        <dbReference type="SAM" id="SignalP"/>
    </source>
</evidence>
<feature type="chain" id="PRO_5013142154" description="Gram-positive pilin subunit D1 N-terminal domain-containing protein" evidence="1">
    <location>
        <begin position="30"/>
        <end position="270"/>
    </location>
</feature>
<protein>
    <recommendedName>
        <fullName evidence="4">Gram-positive pilin subunit D1 N-terminal domain-containing protein</fullName>
    </recommendedName>
</protein>
<reference evidence="3" key="1">
    <citation type="submission" date="2017-04" db="EMBL/GenBank/DDBJ databases">
        <title>Function of individual gut microbiota members based on whole genome sequencing of pure cultures obtained from chicken caecum.</title>
        <authorList>
            <person name="Medvecky M."/>
            <person name="Cejkova D."/>
            <person name="Polansky O."/>
            <person name="Karasova D."/>
            <person name="Kubasova T."/>
            <person name="Cizek A."/>
            <person name="Rychlik I."/>
        </authorList>
    </citation>
    <scope>NUCLEOTIDE SEQUENCE [LARGE SCALE GENOMIC DNA]</scope>
    <source>
        <strain evidence="3">An144</strain>
    </source>
</reference>
<organism evidence="2 3">
    <name type="scientific">Enterococcus cecorum</name>
    <dbReference type="NCBI Taxonomy" id="44008"/>
    <lineage>
        <taxon>Bacteria</taxon>
        <taxon>Bacillati</taxon>
        <taxon>Bacillota</taxon>
        <taxon>Bacilli</taxon>
        <taxon>Lactobacillales</taxon>
        <taxon>Enterococcaceae</taxon>
        <taxon>Enterococcus</taxon>
    </lineage>
</organism>
<name>A0A1Y4QR45_9ENTE</name>
<dbReference type="NCBIfam" id="TIGR04226">
    <property type="entry name" value="RrgB_K2N_iso_D2"/>
    <property type="match status" value="1"/>
</dbReference>
<proteinExistence type="predicted"/>
<dbReference type="RefSeq" id="WP_087216343.1">
    <property type="nucleotide sequence ID" value="NZ_NFLC01000055.1"/>
</dbReference>
<dbReference type="AlphaFoldDB" id="A0A1Y4QR45"/>
<feature type="non-terminal residue" evidence="2">
    <location>
        <position position="270"/>
    </location>
</feature>
<dbReference type="InterPro" id="IPR026466">
    <property type="entry name" value="Fim_isopep_form_D2_dom"/>
</dbReference>